<organism evidence="1">
    <name type="scientific">uncultured Caudovirales phage</name>
    <dbReference type="NCBI Taxonomy" id="2100421"/>
    <lineage>
        <taxon>Viruses</taxon>
        <taxon>Duplodnaviria</taxon>
        <taxon>Heunggongvirae</taxon>
        <taxon>Uroviricota</taxon>
        <taxon>Caudoviricetes</taxon>
        <taxon>Peduoviridae</taxon>
        <taxon>Maltschvirus</taxon>
        <taxon>Maltschvirus maltsch</taxon>
    </lineage>
</organism>
<gene>
    <name evidence="1" type="ORF">UFOVP1080_18</name>
    <name evidence="2" type="ORF">UFOVP1321_6</name>
    <name evidence="3" type="ORF">UFOVP1528_45</name>
</gene>
<accession>A0A6J5QMH9</accession>
<proteinExistence type="predicted"/>
<sequence length="60" mass="6476">MTMYVAVLIVCIANQCGFTNSDVLYGSEAACNKAVATLRHNVKDEADIIGLCVPIKMTRV</sequence>
<reference evidence="1" key="1">
    <citation type="submission" date="2020-05" db="EMBL/GenBank/DDBJ databases">
        <authorList>
            <person name="Chiriac C."/>
            <person name="Salcher M."/>
            <person name="Ghai R."/>
            <person name="Kavagutti S V."/>
        </authorList>
    </citation>
    <scope>NUCLEOTIDE SEQUENCE</scope>
</reference>
<name>A0A6J5QMH9_9CAUD</name>
<evidence type="ECO:0000313" key="1">
    <source>
        <dbReference type="EMBL" id="CAB4182711.1"/>
    </source>
</evidence>
<dbReference type="EMBL" id="LR797266">
    <property type="protein sequence ID" value="CAB4197218.1"/>
    <property type="molecule type" value="Genomic_DNA"/>
</dbReference>
<evidence type="ECO:0000313" key="2">
    <source>
        <dbReference type="EMBL" id="CAB4197218.1"/>
    </source>
</evidence>
<dbReference type="EMBL" id="LR797043">
    <property type="protein sequence ID" value="CAB4182711.1"/>
    <property type="molecule type" value="Genomic_DNA"/>
</dbReference>
<dbReference type="EMBL" id="LR798375">
    <property type="protein sequence ID" value="CAB5227496.1"/>
    <property type="molecule type" value="Genomic_DNA"/>
</dbReference>
<evidence type="ECO:0000313" key="3">
    <source>
        <dbReference type="EMBL" id="CAB5227496.1"/>
    </source>
</evidence>
<protein>
    <submittedName>
        <fullName evidence="1">Uncharacterized protein</fullName>
    </submittedName>
</protein>